<evidence type="ECO:0000313" key="6">
    <source>
        <dbReference type="Proteomes" id="UP000036987"/>
    </source>
</evidence>
<evidence type="ECO:0000256" key="1">
    <source>
        <dbReference type="ARBA" id="ARBA00022723"/>
    </source>
</evidence>
<dbReference type="InterPro" id="IPR039647">
    <property type="entry name" value="EF_hand_pair_protein_CML-like"/>
</dbReference>
<keyword evidence="6" id="KW-1185">Reference proteome</keyword>
<keyword evidence="3" id="KW-0106">Calcium</keyword>
<proteinExistence type="predicted"/>
<protein>
    <submittedName>
        <fullName evidence="5">Calcium-binding protein CML42</fullName>
    </submittedName>
</protein>
<organism evidence="5 6">
    <name type="scientific">Zostera marina</name>
    <name type="common">Eelgrass</name>
    <dbReference type="NCBI Taxonomy" id="29655"/>
    <lineage>
        <taxon>Eukaryota</taxon>
        <taxon>Viridiplantae</taxon>
        <taxon>Streptophyta</taxon>
        <taxon>Embryophyta</taxon>
        <taxon>Tracheophyta</taxon>
        <taxon>Spermatophyta</taxon>
        <taxon>Magnoliopsida</taxon>
        <taxon>Liliopsida</taxon>
        <taxon>Zosteraceae</taxon>
        <taxon>Zostera</taxon>
    </lineage>
</organism>
<dbReference type="InterPro" id="IPR011992">
    <property type="entry name" value="EF-hand-dom_pair"/>
</dbReference>
<gene>
    <name evidence="5" type="ORF">ZOSMA_74G00320</name>
</gene>
<dbReference type="SMART" id="SM00054">
    <property type="entry name" value="EFh"/>
    <property type="match status" value="3"/>
</dbReference>
<accession>A0A0K9NPL6</accession>
<dbReference type="PROSITE" id="PS00018">
    <property type="entry name" value="EF_HAND_1"/>
    <property type="match status" value="3"/>
</dbReference>
<dbReference type="SUPFAM" id="SSF47473">
    <property type="entry name" value="EF-hand"/>
    <property type="match status" value="1"/>
</dbReference>
<comment type="caution">
    <text evidence="5">The sequence shown here is derived from an EMBL/GenBank/DDBJ whole genome shotgun (WGS) entry which is preliminary data.</text>
</comment>
<dbReference type="PROSITE" id="PS50222">
    <property type="entry name" value="EF_HAND_2"/>
    <property type="match status" value="3"/>
</dbReference>
<dbReference type="FunFam" id="1.10.238.10:FF:000001">
    <property type="entry name" value="Calmodulin 1"/>
    <property type="match status" value="1"/>
</dbReference>
<evidence type="ECO:0000256" key="2">
    <source>
        <dbReference type="ARBA" id="ARBA00022737"/>
    </source>
</evidence>
<dbReference type="Pfam" id="PF13405">
    <property type="entry name" value="EF-hand_6"/>
    <property type="match status" value="1"/>
</dbReference>
<evidence type="ECO:0000313" key="5">
    <source>
        <dbReference type="EMBL" id="KMZ58691.1"/>
    </source>
</evidence>
<feature type="domain" description="EF-hand" evidence="4">
    <location>
        <begin position="22"/>
        <end position="57"/>
    </location>
</feature>
<feature type="domain" description="EF-hand" evidence="4">
    <location>
        <begin position="108"/>
        <end position="143"/>
    </location>
</feature>
<dbReference type="InterPro" id="IPR018247">
    <property type="entry name" value="EF_Hand_1_Ca_BS"/>
</dbReference>
<dbReference type="CDD" id="cd00051">
    <property type="entry name" value="EFh"/>
    <property type="match status" value="1"/>
</dbReference>
<evidence type="ECO:0000259" key="4">
    <source>
        <dbReference type="PROSITE" id="PS50222"/>
    </source>
</evidence>
<dbReference type="Pfam" id="PF13499">
    <property type="entry name" value="EF-hand_7"/>
    <property type="match status" value="1"/>
</dbReference>
<dbReference type="Proteomes" id="UP000036987">
    <property type="component" value="Unassembled WGS sequence"/>
</dbReference>
<dbReference type="AlphaFoldDB" id="A0A0K9NPL6"/>
<dbReference type="EMBL" id="LFYR01001898">
    <property type="protein sequence ID" value="KMZ58691.1"/>
    <property type="molecule type" value="Genomic_DNA"/>
</dbReference>
<dbReference type="OMA" id="GEGSCCD"/>
<keyword evidence="1" id="KW-0479">Metal-binding</keyword>
<evidence type="ECO:0000256" key="3">
    <source>
        <dbReference type="ARBA" id="ARBA00022837"/>
    </source>
</evidence>
<dbReference type="PANTHER" id="PTHR10891">
    <property type="entry name" value="EF-HAND CALCIUM-BINDING DOMAIN CONTAINING PROTEIN"/>
    <property type="match status" value="1"/>
</dbReference>
<name>A0A0K9NPL6_ZOSMR</name>
<dbReference type="STRING" id="29655.A0A0K9NPL6"/>
<feature type="domain" description="EF-hand" evidence="4">
    <location>
        <begin position="147"/>
        <end position="182"/>
    </location>
</feature>
<dbReference type="InterPro" id="IPR002048">
    <property type="entry name" value="EF_hand_dom"/>
</dbReference>
<sequence>MGELSKLKTLPSSSFRLRNRSLEDVRLRRIFDLFDSNKNGELTVLEISQALNRLGLEANESEISSVVSDYFKPDRICMDFDDFLKFHQSIGDDLFGEPLDEVEEDSECIDEDLRQAFMVFDENNDGFISALELQKVLDKLGMTEEGAEEGRVESMICSVDRNQDGKVDLIEFKQMMRSISTVKYA</sequence>
<keyword evidence="2" id="KW-0677">Repeat</keyword>
<dbReference type="Gene3D" id="1.10.238.10">
    <property type="entry name" value="EF-hand"/>
    <property type="match status" value="2"/>
</dbReference>
<reference evidence="6" key="1">
    <citation type="journal article" date="2016" name="Nature">
        <title>The genome of the seagrass Zostera marina reveals angiosperm adaptation to the sea.</title>
        <authorList>
            <person name="Olsen J.L."/>
            <person name="Rouze P."/>
            <person name="Verhelst B."/>
            <person name="Lin Y.-C."/>
            <person name="Bayer T."/>
            <person name="Collen J."/>
            <person name="Dattolo E."/>
            <person name="De Paoli E."/>
            <person name="Dittami S."/>
            <person name="Maumus F."/>
            <person name="Michel G."/>
            <person name="Kersting A."/>
            <person name="Lauritano C."/>
            <person name="Lohaus R."/>
            <person name="Toepel M."/>
            <person name="Tonon T."/>
            <person name="Vanneste K."/>
            <person name="Amirebrahimi M."/>
            <person name="Brakel J."/>
            <person name="Bostroem C."/>
            <person name="Chovatia M."/>
            <person name="Grimwood J."/>
            <person name="Jenkins J.W."/>
            <person name="Jueterbock A."/>
            <person name="Mraz A."/>
            <person name="Stam W.T."/>
            <person name="Tice H."/>
            <person name="Bornberg-Bauer E."/>
            <person name="Green P.J."/>
            <person name="Pearson G.A."/>
            <person name="Procaccini G."/>
            <person name="Duarte C.M."/>
            <person name="Schmutz J."/>
            <person name="Reusch T.B.H."/>
            <person name="Van de Peer Y."/>
        </authorList>
    </citation>
    <scope>NUCLEOTIDE SEQUENCE [LARGE SCALE GENOMIC DNA]</scope>
    <source>
        <strain evidence="6">cv. Finnish</strain>
    </source>
</reference>
<dbReference type="GO" id="GO:0005509">
    <property type="term" value="F:calcium ion binding"/>
    <property type="evidence" value="ECO:0000318"/>
    <property type="project" value="GO_Central"/>
</dbReference>
<dbReference type="OrthoDB" id="26525at2759"/>